<evidence type="ECO:0008006" key="5">
    <source>
        <dbReference type="Google" id="ProtNLM"/>
    </source>
</evidence>
<dbReference type="PROSITE" id="PS51318">
    <property type="entry name" value="TAT"/>
    <property type="match status" value="1"/>
</dbReference>
<dbReference type="RefSeq" id="WP_107568847.1">
    <property type="nucleotide sequence ID" value="NZ_PYYB01000001.1"/>
</dbReference>
<feature type="domain" description="PhoD-like phosphatase metallophosphatase" evidence="1">
    <location>
        <begin position="160"/>
        <end position="488"/>
    </location>
</feature>
<evidence type="ECO:0000259" key="1">
    <source>
        <dbReference type="Pfam" id="PF09423"/>
    </source>
</evidence>
<reference evidence="3 4" key="1">
    <citation type="submission" date="2018-03" db="EMBL/GenBank/DDBJ databases">
        <title>Aquarubrobacter algicola gen. nov., sp. nov., a novel actinobacterium isolated from shallow eutrophic lake during the end of cyanobacterial harmful algal blooms.</title>
        <authorList>
            <person name="Chun S.J."/>
        </authorList>
    </citation>
    <scope>NUCLEOTIDE SEQUENCE [LARGE SCALE GENOMIC DNA]</scope>
    <source>
        <strain evidence="3 4">Seoho-28</strain>
    </source>
</reference>
<dbReference type="Gene3D" id="2.60.40.380">
    <property type="entry name" value="Purple acid phosphatase-like, N-terminal"/>
    <property type="match status" value="1"/>
</dbReference>
<sequence>MAAFRPDDPALTRRELLLAGGAAATTTIALGALNPAQTAAAKRLAREAALPAGTFPSGVASGQPFEHGITLWTRVGDVERSGRLRLEIARDADFARVVHRQDVRAAAVRDHTARARVLQPRVLEPGEQYFYRFATRSTSSPVGRFRTALPADSREPVRIGFFSCQNWRAGYYNAHAGLAAEPDLDLVVSLGDYMYETCGASAVPGRDDRTSSGENNQTETLADYRAKYRLYRSDPNLQAVHANHPFVAIWDDHEFENDQEGPKGEGTTAVRRIPYAERRRNAYLGFFENMPLQRIGSDRDRIYRKLRLGANADLFLLDTRTYREPDNSTILGAAQKQWLKAGLERSRAAWKVLGNQVMLMSLDVPTGNPVNPDAWDGYEAERREVVQHVLDKGIRDVTVITGDIHTFFAGTVTTTGRTGGRPGMTEFVGGSITSDSLDGDLGGEDARPITEPVFQAAQLLNPHYAFANFNRRGYGVMECRPGELTVDFKAVDSVRRRDRPVTTLASFRVEAGSTAVQRTR</sequence>
<organism evidence="3 4">
    <name type="scientific">Paraconexibacter algicola</name>
    <dbReference type="NCBI Taxonomy" id="2133960"/>
    <lineage>
        <taxon>Bacteria</taxon>
        <taxon>Bacillati</taxon>
        <taxon>Actinomycetota</taxon>
        <taxon>Thermoleophilia</taxon>
        <taxon>Solirubrobacterales</taxon>
        <taxon>Paraconexibacteraceae</taxon>
        <taxon>Paraconexibacter</taxon>
    </lineage>
</organism>
<name>A0A2T4ULR4_9ACTN</name>
<dbReference type="PANTHER" id="PTHR43606:SF2">
    <property type="entry name" value="ALKALINE PHOSPHATASE FAMILY PROTEIN (AFU_ORTHOLOGUE AFUA_5G03860)"/>
    <property type="match status" value="1"/>
</dbReference>
<accession>A0A2T4ULR4</accession>
<proteinExistence type="predicted"/>
<dbReference type="AlphaFoldDB" id="A0A2T4ULR4"/>
<feature type="domain" description="Phospholipase D N-terminal" evidence="2">
    <location>
        <begin position="58"/>
        <end position="147"/>
    </location>
</feature>
<protein>
    <recommendedName>
        <fullName evidence="5">Alkaline phosphatase</fullName>
    </recommendedName>
</protein>
<dbReference type="Pfam" id="PF16655">
    <property type="entry name" value="PhoD_N"/>
    <property type="match status" value="1"/>
</dbReference>
<dbReference type="OrthoDB" id="327733at2"/>
<dbReference type="InterPro" id="IPR029052">
    <property type="entry name" value="Metallo-depent_PP-like"/>
</dbReference>
<dbReference type="Proteomes" id="UP000240739">
    <property type="component" value="Unassembled WGS sequence"/>
</dbReference>
<dbReference type="Gene3D" id="3.60.21.70">
    <property type="entry name" value="PhoD-like phosphatase"/>
    <property type="match status" value="1"/>
</dbReference>
<dbReference type="InterPro" id="IPR032093">
    <property type="entry name" value="PhoD_N"/>
</dbReference>
<evidence type="ECO:0000259" key="2">
    <source>
        <dbReference type="Pfam" id="PF16655"/>
    </source>
</evidence>
<evidence type="ECO:0000313" key="3">
    <source>
        <dbReference type="EMBL" id="PTL60202.1"/>
    </source>
</evidence>
<comment type="caution">
    <text evidence="3">The sequence shown here is derived from an EMBL/GenBank/DDBJ whole genome shotgun (WGS) entry which is preliminary data.</text>
</comment>
<dbReference type="CDD" id="cd07389">
    <property type="entry name" value="MPP_PhoD"/>
    <property type="match status" value="1"/>
</dbReference>
<evidence type="ECO:0000313" key="4">
    <source>
        <dbReference type="Proteomes" id="UP000240739"/>
    </source>
</evidence>
<dbReference type="EMBL" id="PYYB01000001">
    <property type="protein sequence ID" value="PTL60202.1"/>
    <property type="molecule type" value="Genomic_DNA"/>
</dbReference>
<dbReference type="PANTHER" id="PTHR43606">
    <property type="entry name" value="PHOSPHATASE, PUTATIVE (AFU_ORTHOLOGUE AFUA_6G08710)-RELATED"/>
    <property type="match status" value="1"/>
</dbReference>
<dbReference type="SUPFAM" id="SSF56300">
    <property type="entry name" value="Metallo-dependent phosphatases"/>
    <property type="match status" value="1"/>
</dbReference>
<gene>
    <name evidence="3" type="ORF">C7Y72_11420</name>
</gene>
<dbReference type="InterPro" id="IPR052900">
    <property type="entry name" value="Phospholipid_Metab_Enz"/>
</dbReference>
<dbReference type="InterPro" id="IPR038607">
    <property type="entry name" value="PhoD-like_sf"/>
</dbReference>
<dbReference type="Pfam" id="PF09423">
    <property type="entry name" value="PhoD"/>
    <property type="match status" value="1"/>
</dbReference>
<dbReference type="InterPro" id="IPR006311">
    <property type="entry name" value="TAT_signal"/>
</dbReference>
<dbReference type="InterPro" id="IPR018946">
    <property type="entry name" value="PhoD-like_MPP"/>
</dbReference>
<keyword evidence="4" id="KW-1185">Reference proteome</keyword>